<evidence type="ECO:0000313" key="1">
    <source>
        <dbReference type="EMBL" id="MEX0409331.1"/>
    </source>
</evidence>
<dbReference type="RefSeq" id="WP_367957182.1">
    <property type="nucleotide sequence ID" value="NZ_JBDPGJ010000008.1"/>
</dbReference>
<comment type="caution">
    <text evidence="1">The sequence shown here is derived from an EMBL/GenBank/DDBJ whole genome shotgun (WGS) entry which is preliminary data.</text>
</comment>
<organism evidence="1 2">
    <name type="scientific">Aquibium pacificus</name>
    <dbReference type="NCBI Taxonomy" id="3153579"/>
    <lineage>
        <taxon>Bacteria</taxon>
        <taxon>Pseudomonadati</taxon>
        <taxon>Pseudomonadota</taxon>
        <taxon>Alphaproteobacteria</taxon>
        <taxon>Hyphomicrobiales</taxon>
        <taxon>Phyllobacteriaceae</taxon>
        <taxon>Aquibium</taxon>
    </lineage>
</organism>
<evidence type="ECO:0000313" key="2">
    <source>
        <dbReference type="Proteomes" id="UP001556692"/>
    </source>
</evidence>
<name>A0ABV3SRB4_9HYPH</name>
<dbReference type="Proteomes" id="UP001556692">
    <property type="component" value="Unassembled WGS sequence"/>
</dbReference>
<proteinExistence type="predicted"/>
<protein>
    <submittedName>
        <fullName evidence="1">Uncharacterized protein</fullName>
    </submittedName>
</protein>
<accession>A0ABV3SRB4</accession>
<gene>
    <name evidence="1" type="ORF">ABGN05_27185</name>
</gene>
<reference evidence="1 2" key="1">
    <citation type="submission" date="2024-05" db="EMBL/GenBank/DDBJ databases">
        <authorList>
            <person name="Jiang F."/>
        </authorList>
    </citation>
    <scope>NUCLEOTIDE SEQUENCE [LARGE SCALE GENOMIC DNA]</scope>
    <source>
        <strain evidence="1 2">LZ166</strain>
    </source>
</reference>
<dbReference type="EMBL" id="JBDPGJ010000008">
    <property type="protein sequence ID" value="MEX0409331.1"/>
    <property type="molecule type" value="Genomic_DNA"/>
</dbReference>
<keyword evidence="2" id="KW-1185">Reference proteome</keyword>
<sequence>MSKNAYQLTDRDKETISALTLEFVTELDLHYDDEDMHALASSFVVVKDAVALLQRCNAHMNPDISAVIGRFNRSRQ</sequence>